<dbReference type="RefSeq" id="WP_160778278.1">
    <property type="nucleotide sequence ID" value="NZ_BAAAZF010000001.1"/>
</dbReference>
<dbReference type="AlphaFoldDB" id="A0A845AWJ1"/>
<reference evidence="3 4" key="1">
    <citation type="submission" date="2019-12" db="EMBL/GenBank/DDBJ databases">
        <title>Genomic-based taxomic classification of the family Erythrobacteraceae.</title>
        <authorList>
            <person name="Xu L."/>
        </authorList>
    </citation>
    <scope>NUCLEOTIDE SEQUENCE [LARGE SCALE GENOMIC DNA]</scope>
    <source>
        <strain evidence="3 4">JCM 16677</strain>
    </source>
</reference>
<gene>
    <name evidence="2" type="ORF">GRI94_02890</name>
    <name evidence="3" type="ORF">GRI94_16980</name>
</gene>
<dbReference type="NCBIfam" id="TIGR02218">
    <property type="entry name" value="phg_TIGR02218"/>
    <property type="match status" value="1"/>
</dbReference>
<dbReference type="EMBL" id="WTYE01000001">
    <property type="protein sequence ID" value="MXP30765.1"/>
    <property type="molecule type" value="Genomic_DNA"/>
</dbReference>
<dbReference type="Proteomes" id="UP000446786">
    <property type="component" value="Unassembled WGS sequence"/>
</dbReference>
<evidence type="ECO:0000259" key="1">
    <source>
        <dbReference type="Pfam" id="PF09356"/>
    </source>
</evidence>
<dbReference type="Pfam" id="PF09931">
    <property type="entry name" value="Phage_phiJL001_Gp84_N"/>
    <property type="match status" value="1"/>
</dbReference>
<organism evidence="3 4">
    <name type="scientific">Parerythrobacter jejuensis</name>
    <dbReference type="NCBI Taxonomy" id="795812"/>
    <lineage>
        <taxon>Bacteria</taxon>
        <taxon>Pseudomonadati</taxon>
        <taxon>Pseudomonadota</taxon>
        <taxon>Alphaproteobacteria</taxon>
        <taxon>Sphingomonadales</taxon>
        <taxon>Erythrobacteraceae</taxon>
        <taxon>Parerythrobacter</taxon>
    </lineage>
</organism>
<dbReference type="Pfam" id="PF09356">
    <property type="entry name" value="Phage_BR0599"/>
    <property type="match status" value="1"/>
</dbReference>
<proteinExistence type="predicted"/>
<dbReference type="OrthoDB" id="1633386at2"/>
<evidence type="ECO:0000313" key="2">
    <source>
        <dbReference type="EMBL" id="MXP30765.1"/>
    </source>
</evidence>
<evidence type="ECO:0000313" key="3">
    <source>
        <dbReference type="EMBL" id="MXP33525.1"/>
    </source>
</evidence>
<feature type="domain" description="Bacteriophage phiJL001 Gp84 C-terminal" evidence="1">
    <location>
        <begin position="188"/>
        <end position="262"/>
    </location>
</feature>
<dbReference type="InterPro" id="IPR011928">
    <property type="entry name" value="Phage_phiJL001_Gp84"/>
</dbReference>
<keyword evidence="4" id="KW-1185">Reference proteome</keyword>
<evidence type="ECO:0000313" key="4">
    <source>
        <dbReference type="Proteomes" id="UP000446786"/>
    </source>
</evidence>
<dbReference type="InterPro" id="IPR018964">
    <property type="entry name" value="Phage_phiJL001_Gp84_C"/>
</dbReference>
<accession>A0A845AWJ1</accession>
<dbReference type="EMBL" id="WTYE01000001">
    <property type="protein sequence ID" value="MXP33525.1"/>
    <property type="molecule type" value="Genomic_DNA"/>
</dbReference>
<comment type="caution">
    <text evidence="3">The sequence shown here is derived from an EMBL/GenBank/DDBJ whole genome shotgun (WGS) entry which is preliminary data.</text>
</comment>
<protein>
    <submittedName>
        <fullName evidence="3">DUF2163 domain-containing protein</fullName>
    </submittedName>
</protein>
<sequence length="272" mass="29337">MSRTFFASELEGVATWWRIERQDGVTLGFTSHDRDLTFDGVTYRAAPGVLPSAIRKTSGLSGDSAEMAGPLSHDSISSTDLARGRFDNARVSIGAVDWETLERVNLYNGSIGRVSEEADGFSAELLSSKEQLSFDHIPRTSPTCRAEFCGPGCTLSAARFSRECTAIAIDHQANTVTFDHSAGSELVYGQIRWLDGPQIGQKQEIVAVADGGVIVDSQIDPATLPGMRAVVREGCDHTIATCYNRFSNAVNFQGEPFLPGNDLLARYPTPAG</sequence>
<name>A0A845AWJ1_9SPHN</name>